<feature type="transmembrane region" description="Helical" evidence="8">
    <location>
        <begin position="79"/>
        <end position="96"/>
    </location>
</feature>
<feature type="transmembrane region" description="Helical" evidence="8">
    <location>
        <begin position="168"/>
        <end position="186"/>
    </location>
</feature>
<comment type="subcellular location">
    <subcellularLocation>
        <location evidence="1">Cell membrane</location>
        <topology evidence="1">Multi-pass membrane protein</topology>
    </subcellularLocation>
</comment>
<evidence type="ECO:0000313" key="9">
    <source>
        <dbReference type="EMBL" id="OQA54874.1"/>
    </source>
</evidence>
<reference evidence="9" key="1">
    <citation type="submission" date="2017-02" db="EMBL/GenBank/DDBJ databases">
        <title>Delving into the versatile metabolic prowess of the omnipresent phylum Bacteroidetes.</title>
        <authorList>
            <person name="Nobu M.K."/>
            <person name="Mei R."/>
            <person name="Narihiro T."/>
            <person name="Kuroda K."/>
            <person name="Liu W.-T."/>
        </authorList>
    </citation>
    <scope>NUCLEOTIDE SEQUENCE</scope>
    <source>
        <strain evidence="9">ADurb.Bin276</strain>
    </source>
</reference>
<evidence type="ECO:0000256" key="5">
    <source>
        <dbReference type="ARBA" id="ARBA00022692"/>
    </source>
</evidence>
<organism evidence="9">
    <name type="scientific">Candidatus Atribacter allofermentans</name>
    <dbReference type="NCBI Taxonomy" id="1852833"/>
    <lineage>
        <taxon>Bacteria</taxon>
        <taxon>Pseudomonadati</taxon>
        <taxon>Atribacterota</taxon>
        <taxon>Atribacteria</taxon>
        <taxon>Atribacterales</taxon>
        <taxon>Atribacteraceae</taxon>
        <taxon>Atribacter</taxon>
    </lineage>
</organism>
<evidence type="ECO:0000256" key="3">
    <source>
        <dbReference type="ARBA" id="ARBA00022448"/>
    </source>
</evidence>
<evidence type="ECO:0000256" key="8">
    <source>
        <dbReference type="SAM" id="Phobius"/>
    </source>
</evidence>
<feature type="transmembrane region" description="Helical" evidence="8">
    <location>
        <begin position="218"/>
        <end position="237"/>
    </location>
</feature>
<evidence type="ECO:0000256" key="7">
    <source>
        <dbReference type="ARBA" id="ARBA00023136"/>
    </source>
</evidence>
<dbReference type="Proteomes" id="UP000485569">
    <property type="component" value="Unassembled WGS sequence"/>
</dbReference>
<sequence>MPMMANNIYPIKTEHSNELHKGILASIPIFIGYIPVAITFGLLAKATGLTLLESFLFSALVFAGASQFMALQLMSLGVAHLQIIAITFIMNFRHFLMSSYLSTLFPTHEHHWLPFISFGITDESFAYFSTQKQNQGKHFILGLQYSAYASWVGGTVIGYLFGAIIPPIIQASMGITLYALFIALLIPEVKKFYPAAITAGIGGLTHSFLTWLKVFSPGWNIIIAIFSAAILGALLMGKDEEEVQ</sequence>
<dbReference type="GO" id="GO:1903785">
    <property type="term" value="P:L-valine transmembrane transport"/>
    <property type="evidence" value="ECO:0007669"/>
    <property type="project" value="TreeGrafter"/>
</dbReference>
<dbReference type="InterPro" id="IPR011606">
    <property type="entry name" value="Brnchd-chn_aa_trnsp_permease"/>
</dbReference>
<evidence type="ECO:0000256" key="2">
    <source>
        <dbReference type="ARBA" id="ARBA00010735"/>
    </source>
</evidence>
<gene>
    <name evidence="9" type="primary">ygaZ</name>
    <name evidence="9" type="ORF">BWY41_01851</name>
</gene>
<comment type="similarity">
    <text evidence="2">Belongs to the AzlC family.</text>
</comment>
<feature type="transmembrane region" description="Helical" evidence="8">
    <location>
        <begin position="55"/>
        <end position="73"/>
    </location>
</feature>
<keyword evidence="4" id="KW-1003">Cell membrane</keyword>
<dbReference type="EMBL" id="MWBQ01000192">
    <property type="protein sequence ID" value="OQA54874.1"/>
    <property type="molecule type" value="Genomic_DNA"/>
</dbReference>
<dbReference type="Pfam" id="PF03591">
    <property type="entry name" value="AzlC"/>
    <property type="match status" value="1"/>
</dbReference>
<name>A0A1V5SKM0_9BACT</name>
<comment type="caution">
    <text evidence="9">The sequence shown here is derived from an EMBL/GenBank/DDBJ whole genome shotgun (WGS) entry which is preliminary data.</text>
</comment>
<evidence type="ECO:0000256" key="6">
    <source>
        <dbReference type="ARBA" id="ARBA00022989"/>
    </source>
</evidence>
<dbReference type="AlphaFoldDB" id="A0A1V5SKM0"/>
<dbReference type="GO" id="GO:0005886">
    <property type="term" value="C:plasma membrane"/>
    <property type="evidence" value="ECO:0007669"/>
    <property type="project" value="UniProtKB-SubCell"/>
</dbReference>
<proteinExistence type="inferred from homology"/>
<dbReference type="PANTHER" id="PTHR34979">
    <property type="entry name" value="INNER MEMBRANE PROTEIN YGAZ"/>
    <property type="match status" value="1"/>
</dbReference>
<protein>
    <submittedName>
        <fullName evidence="9">Inner membrane protein YgaZ</fullName>
    </submittedName>
</protein>
<feature type="transmembrane region" description="Helical" evidence="8">
    <location>
        <begin position="139"/>
        <end position="162"/>
    </location>
</feature>
<dbReference type="PANTHER" id="PTHR34979:SF1">
    <property type="entry name" value="INNER MEMBRANE PROTEIN YGAZ"/>
    <property type="match status" value="1"/>
</dbReference>
<evidence type="ECO:0000256" key="4">
    <source>
        <dbReference type="ARBA" id="ARBA00022475"/>
    </source>
</evidence>
<keyword evidence="6 8" id="KW-1133">Transmembrane helix</keyword>
<feature type="transmembrane region" description="Helical" evidence="8">
    <location>
        <begin position="193"/>
        <end position="212"/>
    </location>
</feature>
<keyword evidence="3" id="KW-0813">Transport</keyword>
<accession>A0A1V5SKM0</accession>
<keyword evidence="5 8" id="KW-0812">Transmembrane</keyword>
<feature type="transmembrane region" description="Helical" evidence="8">
    <location>
        <begin position="23"/>
        <end position="43"/>
    </location>
</feature>
<keyword evidence="7 8" id="KW-0472">Membrane</keyword>
<evidence type="ECO:0000256" key="1">
    <source>
        <dbReference type="ARBA" id="ARBA00004651"/>
    </source>
</evidence>